<reference evidence="13 14" key="1">
    <citation type="submission" date="2015-06" db="EMBL/GenBank/DDBJ databases">
        <title>Talaromyces atroroseus IBT 11181 draft genome.</title>
        <authorList>
            <person name="Rasmussen K.B."/>
            <person name="Rasmussen S."/>
            <person name="Petersen B."/>
            <person name="Sicheritz-Ponten T."/>
            <person name="Mortensen U.H."/>
            <person name="Thrane U."/>
        </authorList>
    </citation>
    <scope>NUCLEOTIDE SEQUENCE [LARGE SCALE GENOMIC DNA]</scope>
    <source>
        <strain evidence="13 14">IBT 11181</strain>
    </source>
</reference>
<dbReference type="RefSeq" id="XP_020117217.1">
    <property type="nucleotide sequence ID" value="XM_020262465.1"/>
</dbReference>
<dbReference type="SUPFAM" id="SSF56024">
    <property type="entry name" value="Phospholipase D/nuclease"/>
    <property type="match status" value="2"/>
</dbReference>
<comment type="caution">
    <text evidence="13">The sequence shown here is derived from an EMBL/GenBank/DDBJ whole genome shotgun (WGS) entry which is preliminary data.</text>
</comment>
<proteinExistence type="inferred from homology"/>
<dbReference type="PANTHER" id="PTHR12415">
    <property type="entry name" value="TYROSYL-DNA PHOSPHODIESTERASE 1"/>
    <property type="match status" value="1"/>
</dbReference>
<accession>A0A225AQ79</accession>
<name>A0A225AQ79_TALAT</name>
<feature type="binding site" evidence="10">
    <location>
        <position position="469"/>
    </location>
    <ligand>
        <name>substrate</name>
    </ligand>
</feature>
<sequence>MAWKEGATVLLPASSSTTSFCPSSLHLQNNSSSMYHSAKKRKLSNNEDVEDNVPETNRTTLASLSRSVTPPLTTRARPFSPRQQDKKPSIDAASRVKQDHAVDIGKQPELIERKRHVIPSPIQLTHIRDLPSGNNVDTVQLHDILGDPMIRECWQFNYCFDIDFLMSQFDQDIQEACSRYPNVEPIVAYMPEPFGTHHSKMMILLRHDDLAQVVIHTANILAGDWANMSQAVWRSPLLPLALTQHDLDAEVEVFGTGDRFKRDLLAYLDFYGRKKTGVLVDQLRKHDFKTVRAALIASVPSREKLSRADSSKSTLWGWLALKDALRQIPLRNVSHGKFSHIIIQVSSIASLGQTDKWLKDVFFDSLCPSSYVSNRTKTKKPRYSIVFPTPDEIRRSLDGYGSGGSIHMKLQSVTQQKQLQYMRPYLCQWAGDKDYLTTRAGCLDSSNIEGLRTQPKKEAGRRRAAPHIKTYIRFSDETAMDCIDWAMITSANLSKQAWGAAPNSAGEVRICSWEIGVLVWPEVIVGETRRKDVAKQATMVPCFKRDLPDSTLLRDDSSVVGIRMPYDLPLTAYGDDDVPWCATISHAEPDWLGQTWET</sequence>
<evidence type="ECO:0000256" key="4">
    <source>
        <dbReference type="ARBA" id="ARBA00022763"/>
    </source>
</evidence>
<feature type="active site" description="Nucleophile" evidence="9">
    <location>
        <position position="198"/>
    </location>
</feature>
<evidence type="ECO:0000256" key="2">
    <source>
        <dbReference type="ARBA" id="ARBA00010205"/>
    </source>
</evidence>
<comment type="subcellular location">
    <subcellularLocation>
        <location evidence="1">Nucleus</location>
    </subcellularLocation>
</comment>
<evidence type="ECO:0000313" key="13">
    <source>
        <dbReference type="EMBL" id="OKL57096.1"/>
    </source>
</evidence>
<evidence type="ECO:0000313" key="14">
    <source>
        <dbReference type="Proteomes" id="UP000214365"/>
    </source>
</evidence>
<feature type="active site" description="Proton donor/acceptor" evidence="9">
    <location>
        <position position="467"/>
    </location>
</feature>
<dbReference type="Proteomes" id="UP000214365">
    <property type="component" value="Unassembled WGS sequence"/>
</dbReference>
<dbReference type="CDD" id="cd09123">
    <property type="entry name" value="PLDc_Tdp1_2"/>
    <property type="match status" value="1"/>
</dbReference>
<feature type="site" description="Interaction with DNA" evidence="11">
    <location>
        <position position="494"/>
    </location>
</feature>
<dbReference type="EMBL" id="LFMY01000012">
    <property type="protein sequence ID" value="OKL57096.1"/>
    <property type="molecule type" value="Genomic_DNA"/>
</dbReference>
<dbReference type="GeneID" id="31007314"/>
<gene>
    <name evidence="13" type="ORF">UA08_07558</name>
</gene>
<dbReference type="GO" id="GO:0005634">
    <property type="term" value="C:nucleus"/>
    <property type="evidence" value="ECO:0007669"/>
    <property type="project" value="UniProtKB-SubCell"/>
</dbReference>
<evidence type="ECO:0000256" key="8">
    <source>
        <dbReference type="ARBA" id="ARBA00023242"/>
    </source>
</evidence>
<feature type="binding site" evidence="10">
    <location>
        <position position="200"/>
    </location>
    <ligand>
        <name>substrate</name>
    </ligand>
</feature>
<dbReference type="Pfam" id="PF06087">
    <property type="entry name" value="Tyr-DNA_phospho"/>
    <property type="match status" value="1"/>
</dbReference>
<evidence type="ECO:0000256" key="11">
    <source>
        <dbReference type="PIRSR" id="PIRSR610347-3"/>
    </source>
</evidence>
<evidence type="ECO:0000256" key="6">
    <source>
        <dbReference type="ARBA" id="ARBA00022839"/>
    </source>
</evidence>
<evidence type="ECO:0000256" key="5">
    <source>
        <dbReference type="ARBA" id="ARBA00022801"/>
    </source>
</evidence>
<dbReference type="STRING" id="1441469.A0A225AQ79"/>
<keyword evidence="8" id="KW-0539">Nucleus</keyword>
<organism evidence="13 14">
    <name type="scientific">Talaromyces atroroseus</name>
    <dbReference type="NCBI Taxonomy" id="1441469"/>
    <lineage>
        <taxon>Eukaryota</taxon>
        <taxon>Fungi</taxon>
        <taxon>Dikarya</taxon>
        <taxon>Ascomycota</taxon>
        <taxon>Pezizomycotina</taxon>
        <taxon>Eurotiomycetes</taxon>
        <taxon>Eurotiomycetidae</taxon>
        <taxon>Eurotiales</taxon>
        <taxon>Trichocomaceae</taxon>
        <taxon>Talaromyces</taxon>
        <taxon>Talaromyces sect. Trachyspermi</taxon>
    </lineage>
</organism>
<dbReference type="PANTHER" id="PTHR12415:SF0">
    <property type="entry name" value="TYROSYL-DNA PHOSPHODIESTERASE 1"/>
    <property type="match status" value="1"/>
</dbReference>
<keyword evidence="3" id="KW-0540">Nuclease</keyword>
<keyword evidence="7" id="KW-0234">DNA repair</keyword>
<evidence type="ECO:0000256" key="10">
    <source>
        <dbReference type="PIRSR" id="PIRSR610347-2"/>
    </source>
</evidence>
<feature type="compositionally biased region" description="Polar residues" evidence="12">
    <location>
        <begin position="25"/>
        <end position="35"/>
    </location>
</feature>
<dbReference type="AlphaFoldDB" id="A0A225AQ79"/>
<keyword evidence="4" id="KW-0227">DNA damage</keyword>
<evidence type="ECO:0000256" key="12">
    <source>
        <dbReference type="SAM" id="MobiDB-lite"/>
    </source>
</evidence>
<evidence type="ECO:0000256" key="7">
    <source>
        <dbReference type="ARBA" id="ARBA00023204"/>
    </source>
</evidence>
<keyword evidence="14" id="KW-1185">Reference proteome</keyword>
<feature type="compositionally biased region" description="Basic and acidic residues" evidence="12">
    <location>
        <begin position="83"/>
        <end position="103"/>
    </location>
</feature>
<feature type="compositionally biased region" description="Polar residues" evidence="12">
    <location>
        <begin position="54"/>
        <end position="72"/>
    </location>
</feature>
<dbReference type="FunFam" id="3.30.870.10:FF:000047">
    <property type="entry name" value="Probable tyrosyl-DNA phosphodiesterase"/>
    <property type="match status" value="1"/>
</dbReference>
<evidence type="ECO:0008006" key="15">
    <source>
        <dbReference type="Google" id="ProtNLM"/>
    </source>
</evidence>
<evidence type="ECO:0000256" key="9">
    <source>
        <dbReference type="PIRSR" id="PIRSR610347-1"/>
    </source>
</evidence>
<feature type="compositionally biased region" description="Low complexity" evidence="12">
    <location>
        <begin position="14"/>
        <end position="24"/>
    </location>
</feature>
<keyword evidence="5" id="KW-0378">Hydrolase</keyword>
<dbReference type="GO" id="GO:0017005">
    <property type="term" value="F:3'-tyrosyl-DNA phosphodiesterase activity"/>
    <property type="evidence" value="ECO:0007669"/>
    <property type="project" value="TreeGrafter"/>
</dbReference>
<dbReference type="GO" id="GO:0003690">
    <property type="term" value="F:double-stranded DNA binding"/>
    <property type="evidence" value="ECO:0007669"/>
    <property type="project" value="TreeGrafter"/>
</dbReference>
<dbReference type="Gene3D" id="3.30.870.10">
    <property type="entry name" value="Endonuclease Chain A"/>
    <property type="match status" value="2"/>
</dbReference>
<comment type="similarity">
    <text evidence="2">Belongs to the tyrosyl-DNA phosphodiesterase family.</text>
</comment>
<dbReference type="GO" id="GO:0003697">
    <property type="term" value="F:single-stranded DNA binding"/>
    <property type="evidence" value="ECO:0007669"/>
    <property type="project" value="TreeGrafter"/>
</dbReference>
<evidence type="ECO:0000256" key="1">
    <source>
        <dbReference type="ARBA" id="ARBA00004123"/>
    </source>
</evidence>
<dbReference type="InterPro" id="IPR010347">
    <property type="entry name" value="Tdp1"/>
</dbReference>
<dbReference type="OrthoDB" id="47785at2759"/>
<feature type="region of interest" description="Disordered" evidence="12">
    <location>
        <begin position="14"/>
        <end position="105"/>
    </location>
</feature>
<keyword evidence="6" id="KW-0269">Exonuclease</keyword>
<dbReference type="GO" id="GO:0004527">
    <property type="term" value="F:exonuclease activity"/>
    <property type="evidence" value="ECO:0007669"/>
    <property type="project" value="UniProtKB-KW"/>
</dbReference>
<protein>
    <recommendedName>
        <fullName evidence="15">Tyrosyl-DNA phosphodiesterase</fullName>
    </recommendedName>
</protein>
<evidence type="ECO:0000256" key="3">
    <source>
        <dbReference type="ARBA" id="ARBA00022722"/>
    </source>
</evidence>
<dbReference type="GO" id="GO:0006281">
    <property type="term" value="P:DNA repair"/>
    <property type="evidence" value="ECO:0007669"/>
    <property type="project" value="UniProtKB-KW"/>
</dbReference>